<dbReference type="PANTHER" id="PTHR42714">
    <property type="entry name" value="TRNA MODIFICATION GTPASE GTPBP3"/>
    <property type="match status" value="1"/>
</dbReference>
<dbReference type="GO" id="GO:0002098">
    <property type="term" value="P:tRNA wobble uridine modification"/>
    <property type="evidence" value="ECO:0007669"/>
    <property type="project" value="TreeGrafter"/>
</dbReference>
<dbReference type="SUPFAM" id="SSF52540">
    <property type="entry name" value="P-loop containing nucleoside triphosphate hydrolases"/>
    <property type="match status" value="1"/>
</dbReference>
<dbReference type="AlphaFoldDB" id="A0A518J238"/>
<gene>
    <name evidence="3" type="ORF">Mal33_54320</name>
</gene>
<feature type="transmembrane region" description="Helical" evidence="1">
    <location>
        <begin position="12"/>
        <end position="36"/>
    </location>
</feature>
<feature type="domain" description="G" evidence="2">
    <location>
        <begin position="284"/>
        <end position="386"/>
    </location>
</feature>
<reference evidence="3 4" key="1">
    <citation type="submission" date="2019-02" db="EMBL/GenBank/DDBJ databases">
        <title>Deep-cultivation of Planctomycetes and their phenomic and genomic characterization uncovers novel biology.</title>
        <authorList>
            <person name="Wiegand S."/>
            <person name="Jogler M."/>
            <person name="Boedeker C."/>
            <person name="Pinto D."/>
            <person name="Vollmers J."/>
            <person name="Rivas-Marin E."/>
            <person name="Kohn T."/>
            <person name="Peeters S.H."/>
            <person name="Heuer A."/>
            <person name="Rast P."/>
            <person name="Oberbeckmann S."/>
            <person name="Bunk B."/>
            <person name="Jeske O."/>
            <person name="Meyerdierks A."/>
            <person name="Storesund J.E."/>
            <person name="Kallscheuer N."/>
            <person name="Luecker S."/>
            <person name="Lage O.M."/>
            <person name="Pohl T."/>
            <person name="Merkel B.J."/>
            <person name="Hornburger P."/>
            <person name="Mueller R.-W."/>
            <person name="Bruemmer F."/>
            <person name="Labrenz M."/>
            <person name="Spormann A.M."/>
            <person name="Op den Camp H."/>
            <person name="Overmann J."/>
            <person name="Amann R."/>
            <person name="Jetten M.S.M."/>
            <person name="Mascher T."/>
            <person name="Medema M.H."/>
            <person name="Devos D.P."/>
            <person name="Kaster A.-K."/>
            <person name="Ovreas L."/>
            <person name="Rohde M."/>
            <person name="Galperin M.Y."/>
            <person name="Jogler C."/>
        </authorList>
    </citation>
    <scope>NUCLEOTIDE SEQUENCE [LARGE SCALE GENOMIC DNA]</scope>
    <source>
        <strain evidence="3 4">Mal33</strain>
    </source>
</reference>
<proteinExistence type="predicted"/>
<dbReference type="GO" id="GO:0005737">
    <property type="term" value="C:cytoplasm"/>
    <property type="evidence" value="ECO:0007669"/>
    <property type="project" value="TreeGrafter"/>
</dbReference>
<evidence type="ECO:0000259" key="2">
    <source>
        <dbReference type="Pfam" id="PF01926"/>
    </source>
</evidence>
<name>A0A518J238_9BACT</name>
<dbReference type="Gene3D" id="3.40.50.300">
    <property type="entry name" value="P-loop containing nucleotide triphosphate hydrolases"/>
    <property type="match status" value="1"/>
</dbReference>
<keyword evidence="1" id="KW-1133">Transmembrane helix</keyword>
<accession>A0A518J238</accession>
<keyword evidence="1" id="KW-0472">Membrane</keyword>
<dbReference type="PANTHER" id="PTHR42714:SF2">
    <property type="entry name" value="TRNA MODIFICATION GTPASE GTPBP3, MITOCHONDRIAL"/>
    <property type="match status" value="1"/>
</dbReference>
<dbReference type="Proteomes" id="UP000316770">
    <property type="component" value="Chromosome"/>
</dbReference>
<dbReference type="GO" id="GO:0030488">
    <property type="term" value="P:tRNA methylation"/>
    <property type="evidence" value="ECO:0007669"/>
    <property type="project" value="TreeGrafter"/>
</dbReference>
<dbReference type="CDD" id="cd00882">
    <property type="entry name" value="Ras_like_GTPase"/>
    <property type="match status" value="1"/>
</dbReference>
<evidence type="ECO:0000313" key="3">
    <source>
        <dbReference type="EMBL" id="QDV59397.1"/>
    </source>
</evidence>
<keyword evidence="1" id="KW-0812">Transmembrane</keyword>
<dbReference type="EMBL" id="CP036318">
    <property type="protein sequence ID" value="QDV59397.1"/>
    <property type="molecule type" value="Genomic_DNA"/>
</dbReference>
<dbReference type="GO" id="GO:0005525">
    <property type="term" value="F:GTP binding"/>
    <property type="evidence" value="ECO:0007669"/>
    <property type="project" value="InterPro"/>
</dbReference>
<dbReference type="InterPro" id="IPR006073">
    <property type="entry name" value="GTP-bd"/>
</dbReference>
<dbReference type="InterPro" id="IPR027417">
    <property type="entry name" value="P-loop_NTPase"/>
</dbReference>
<evidence type="ECO:0000313" key="4">
    <source>
        <dbReference type="Proteomes" id="UP000316770"/>
    </source>
</evidence>
<protein>
    <submittedName>
        <fullName evidence="3">GTP-binding protein Der</fullName>
    </submittedName>
</protein>
<dbReference type="Pfam" id="PF01926">
    <property type="entry name" value="MMR_HSR1"/>
    <property type="match status" value="1"/>
</dbReference>
<evidence type="ECO:0000256" key="1">
    <source>
        <dbReference type="SAM" id="Phobius"/>
    </source>
</evidence>
<sequence length="529" mass="58428">MNYLRLLRPRAVVLVLLWCLPVATYLIIGTLAVYRAGWLSSLAWVLPALGAIAWTVGKLWKPRRLAESSSGAAIVAPDFWTPQDTAAIAVVEQFRSELPEMNRLNIADTNRYLNDAQAMAKRLAGHYCSRGSQDELHQLTLVEVLAVVHLAVEDMEDWVLENVPLSNVATVGHLQSLPGIARAVELGRLASFWTTAIANPAKLLTYPLWQQAGQIGLDLQDELIGVFYQAYLRRVGYYLIEMYSGRLKGGSRRYRQQFGTLANAMHHSGGDRGAFQQSENVETTIAVIGQVKAGKSSLINALMQDEVAQTSVLPETRAVQRFEYRLPGSNNAIVLLDTPGYSEADVDRQQRKELRTAAEAADIVLLVMAANSAARGSDAQAIAELTDHYRKRSHLKPPTIIAVLTHVDRLRPVREWTPPYDWTTPTCLKEESMAEAVAYTHELFGDTIAQTICVYAGDQHPNKSGVADNLVPALIANLDQAHAAAILKAFYKQLSRNRIEKLRGQFTGLLKTVGRTLFDSAIGDRPAKP</sequence>
<dbReference type="RefSeq" id="WP_145290842.1">
    <property type="nucleotide sequence ID" value="NZ_CP036318.1"/>
</dbReference>
<organism evidence="3 4">
    <name type="scientific">Rosistilla oblonga</name>
    <dbReference type="NCBI Taxonomy" id="2527990"/>
    <lineage>
        <taxon>Bacteria</taxon>
        <taxon>Pseudomonadati</taxon>
        <taxon>Planctomycetota</taxon>
        <taxon>Planctomycetia</taxon>
        <taxon>Pirellulales</taxon>
        <taxon>Pirellulaceae</taxon>
        <taxon>Rosistilla</taxon>
    </lineage>
</organism>
<keyword evidence="4" id="KW-1185">Reference proteome</keyword>